<protein>
    <submittedName>
        <fullName evidence="2">Uncharacterized protein LOC113787582</fullName>
    </submittedName>
</protein>
<accession>A0A3Q7Y2V2</accession>
<name>A0A3Q7Y2V2_CICAR</name>
<organism evidence="1 2">
    <name type="scientific">Cicer arietinum</name>
    <name type="common">Chickpea</name>
    <name type="synonym">Garbanzo</name>
    <dbReference type="NCBI Taxonomy" id="3827"/>
    <lineage>
        <taxon>Eukaryota</taxon>
        <taxon>Viridiplantae</taxon>
        <taxon>Streptophyta</taxon>
        <taxon>Embryophyta</taxon>
        <taxon>Tracheophyta</taxon>
        <taxon>Spermatophyta</taxon>
        <taxon>Magnoliopsida</taxon>
        <taxon>eudicotyledons</taxon>
        <taxon>Gunneridae</taxon>
        <taxon>Pentapetalae</taxon>
        <taxon>rosids</taxon>
        <taxon>fabids</taxon>
        <taxon>Fabales</taxon>
        <taxon>Fabaceae</taxon>
        <taxon>Papilionoideae</taxon>
        <taxon>50 kb inversion clade</taxon>
        <taxon>NPAAA clade</taxon>
        <taxon>Hologalegina</taxon>
        <taxon>IRL clade</taxon>
        <taxon>Cicereae</taxon>
        <taxon>Cicer</taxon>
    </lineage>
</organism>
<reference evidence="2" key="2">
    <citation type="submission" date="2025-08" db="UniProtKB">
        <authorList>
            <consortium name="RefSeq"/>
        </authorList>
    </citation>
    <scope>IDENTIFICATION</scope>
    <source>
        <tissue evidence="2">Etiolated seedlings</tissue>
    </source>
</reference>
<reference evidence="1" key="1">
    <citation type="journal article" date="2013" name="Nat. Biotechnol.">
        <title>Draft genome sequence of chickpea (Cicer arietinum) provides a resource for trait improvement.</title>
        <authorList>
            <person name="Varshney R.K."/>
            <person name="Song C."/>
            <person name="Saxena R.K."/>
            <person name="Azam S."/>
            <person name="Yu S."/>
            <person name="Sharpe A.G."/>
            <person name="Cannon S."/>
            <person name="Baek J."/>
            <person name="Rosen B.D."/>
            <person name="Tar'an B."/>
            <person name="Millan T."/>
            <person name="Zhang X."/>
            <person name="Ramsay L.D."/>
            <person name="Iwata A."/>
            <person name="Wang Y."/>
            <person name="Nelson W."/>
            <person name="Farmer A.D."/>
            <person name="Gaur P.M."/>
            <person name="Soderlund C."/>
            <person name="Penmetsa R.V."/>
            <person name="Xu C."/>
            <person name="Bharti A.K."/>
            <person name="He W."/>
            <person name="Winter P."/>
            <person name="Zhao S."/>
            <person name="Hane J.K."/>
            <person name="Carrasquilla-Garcia N."/>
            <person name="Condie J.A."/>
            <person name="Upadhyaya H.D."/>
            <person name="Luo M.C."/>
            <person name="Thudi M."/>
            <person name="Gowda C.L."/>
            <person name="Singh N.P."/>
            <person name="Lichtenzveig J."/>
            <person name="Gali K.K."/>
            <person name="Rubio J."/>
            <person name="Nadarajan N."/>
            <person name="Dolezel J."/>
            <person name="Bansal K.C."/>
            <person name="Xu X."/>
            <person name="Edwards D."/>
            <person name="Zhang G."/>
            <person name="Kahl G."/>
            <person name="Gil J."/>
            <person name="Singh K.B."/>
            <person name="Datta S.K."/>
            <person name="Jackson S.A."/>
            <person name="Wang J."/>
            <person name="Cook D.R."/>
        </authorList>
    </citation>
    <scope>NUCLEOTIDE SEQUENCE [LARGE SCALE GENOMIC DNA]</scope>
    <source>
        <strain evidence="1">cv. CDC Frontier</strain>
    </source>
</reference>
<dbReference type="AlphaFoldDB" id="A0A3Q7Y2V2"/>
<dbReference type="OrthoDB" id="1433899at2759"/>
<dbReference type="Proteomes" id="UP000087171">
    <property type="component" value="Chromosome Ca7"/>
</dbReference>
<keyword evidence="1" id="KW-1185">Reference proteome</keyword>
<dbReference type="PANTHER" id="PTHR33018">
    <property type="entry name" value="OS10G0338966 PROTEIN-RELATED"/>
    <property type="match status" value="1"/>
</dbReference>
<evidence type="ECO:0000313" key="2">
    <source>
        <dbReference type="RefSeq" id="XP_027192211.1"/>
    </source>
</evidence>
<sequence>MQKVIKARSNGTKFEVVWNENGQPINPNSSMFVSYIGAVVRQNIPITIDDWRDKALKDAKNILWNDIQTTFVLDEGRKSYVLRVARKIHRGFRSHLSNFYLKDREENTNAEAPKIYKHYISNDEWSAFVSKRSDLAFVNISKTNRERARNPTHPYKKSRMGYACLDQKLETTRHPIRSTVGSSYIVEGSACK</sequence>
<dbReference type="PANTHER" id="PTHR33018:SF31">
    <property type="entry name" value="TRANSPOSASE, PTTA_EN_SPM, PLANT"/>
    <property type="match status" value="1"/>
</dbReference>
<dbReference type="RefSeq" id="XP_027192211.1">
    <property type="nucleotide sequence ID" value="XM_027336410.1"/>
</dbReference>
<gene>
    <name evidence="2" type="primary">LOC113787582</name>
</gene>
<proteinExistence type="predicted"/>
<evidence type="ECO:0000313" key="1">
    <source>
        <dbReference type="Proteomes" id="UP000087171"/>
    </source>
</evidence>